<protein>
    <recommendedName>
        <fullName evidence="11">dihydrouracil dehydrogenase (NAD(+))</fullName>
        <ecNumber evidence="11">1.3.1.1</ecNumber>
    </recommendedName>
</protein>
<evidence type="ECO:0000256" key="9">
    <source>
        <dbReference type="ARBA" id="ARBA00049578"/>
    </source>
</evidence>
<comment type="catalytic activity">
    <reaction evidence="8">
        <text>5,6-dihydrouracil + NAD(+) = uracil + NADH + H(+)</text>
        <dbReference type="Rhea" id="RHEA:20189"/>
        <dbReference type="ChEBI" id="CHEBI:15378"/>
        <dbReference type="ChEBI" id="CHEBI:15901"/>
        <dbReference type="ChEBI" id="CHEBI:17568"/>
        <dbReference type="ChEBI" id="CHEBI:57540"/>
        <dbReference type="ChEBI" id="CHEBI:57945"/>
        <dbReference type="EC" id="1.3.1.1"/>
    </reaction>
</comment>
<dbReference type="InterPro" id="IPR013785">
    <property type="entry name" value="Aldolase_TIM"/>
</dbReference>
<dbReference type="NCBIfam" id="NF005741">
    <property type="entry name" value="PRK07565.1"/>
    <property type="match status" value="1"/>
</dbReference>
<dbReference type="SUPFAM" id="SSF51395">
    <property type="entry name" value="FMN-linked oxidoreductases"/>
    <property type="match status" value="1"/>
</dbReference>
<dbReference type="InterPro" id="IPR012135">
    <property type="entry name" value="Dihydroorotate_DH_1_2"/>
</dbReference>
<dbReference type="PANTHER" id="PTHR43073">
    <property type="entry name" value="DIHYDROPYRIMIDINE DEHYDROGENASE [NADP(+)]"/>
    <property type="match status" value="1"/>
</dbReference>
<evidence type="ECO:0000256" key="3">
    <source>
        <dbReference type="ARBA" id="ARBA00022630"/>
    </source>
</evidence>
<evidence type="ECO:0000256" key="5">
    <source>
        <dbReference type="ARBA" id="ARBA00022975"/>
    </source>
</evidence>
<comment type="catalytic activity">
    <reaction evidence="7">
        <text>5,6-dihydrothymine + NAD(+) = thymine + NADH + H(+)</text>
        <dbReference type="Rhea" id="RHEA:28791"/>
        <dbReference type="ChEBI" id="CHEBI:15378"/>
        <dbReference type="ChEBI" id="CHEBI:17821"/>
        <dbReference type="ChEBI" id="CHEBI:27468"/>
        <dbReference type="ChEBI" id="CHEBI:57540"/>
        <dbReference type="ChEBI" id="CHEBI:57945"/>
        <dbReference type="EC" id="1.3.1.1"/>
    </reaction>
</comment>
<feature type="domain" description="Dihydroorotate dehydrogenase catalytic" evidence="12">
    <location>
        <begin position="4"/>
        <end position="285"/>
    </location>
</feature>
<gene>
    <name evidence="13" type="ORF">H9625_09780</name>
</gene>
<proteinExistence type="predicted"/>
<keyword evidence="6" id="KW-0560">Oxidoreductase</keyword>
<evidence type="ECO:0000256" key="2">
    <source>
        <dbReference type="ARBA" id="ARBA00004725"/>
    </source>
</evidence>
<evidence type="ECO:0000256" key="4">
    <source>
        <dbReference type="ARBA" id="ARBA00022643"/>
    </source>
</evidence>
<dbReference type="Proteomes" id="UP000620874">
    <property type="component" value="Unassembled WGS sequence"/>
</dbReference>
<evidence type="ECO:0000256" key="10">
    <source>
        <dbReference type="ARBA" id="ARBA00049714"/>
    </source>
</evidence>
<evidence type="ECO:0000256" key="7">
    <source>
        <dbReference type="ARBA" id="ARBA00047685"/>
    </source>
</evidence>
<evidence type="ECO:0000259" key="12">
    <source>
        <dbReference type="Pfam" id="PF01180"/>
    </source>
</evidence>
<dbReference type="PIRSF" id="PIRSF000164">
    <property type="entry name" value="DHO_oxidase"/>
    <property type="match status" value="1"/>
</dbReference>
<dbReference type="EMBL" id="JACSPP010000027">
    <property type="protein sequence ID" value="MBD8040718.1"/>
    <property type="molecule type" value="Genomic_DNA"/>
</dbReference>
<dbReference type="PANTHER" id="PTHR43073:SF2">
    <property type="entry name" value="DIHYDROPYRIMIDINE DEHYDROGENASE [NADP(+)]"/>
    <property type="match status" value="1"/>
</dbReference>
<evidence type="ECO:0000256" key="1">
    <source>
        <dbReference type="ARBA" id="ARBA00001917"/>
    </source>
</evidence>
<dbReference type="Pfam" id="PF01180">
    <property type="entry name" value="DHO_dh"/>
    <property type="match status" value="1"/>
</dbReference>
<comment type="cofactor">
    <cofactor evidence="1">
        <name>FMN</name>
        <dbReference type="ChEBI" id="CHEBI:58210"/>
    </cofactor>
</comment>
<keyword evidence="14" id="KW-1185">Reference proteome</keyword>
<evidence type="ECO:0000313" key="14">
    <source>
        <dbReference type="Proteomes" id="UP000620874"/>
    </source>
</evidence>
<dbReference type="EC" id="1.3.1.1" evidence="11"/>
<comment type="caution">
    <text evidence="13">The sequence shown here is derived from an EMBL/GenBank/DDBJ whole genome shotgun (WGS) entry which is preliminary data.</text>
</comment>
<evidence type="ECO:0000256" key="11">
    <source>
        <dbReference type="ARBA" id="ARBA00049728"/>
    </source>
</evidence>
<keyword evidence="5" id="KW-0665">Pyrimidine biosynthesis</keyword>
<evidence type="ECO:0000313" key="13">
    <source>
        <dbReference type="EMBL" id="MBD8040718.1"/>
    </source>
</evidence>
<accession>A0ABR8Y964</accession>
<evidence type="ECO:0000256" key="6">
    <source>
        <dbReference type="ARBA" id="ARBA00023002"/>
    </source>
</evidence>
<dbReference type="Gene3D" id="3.20.20.70">
    <property type="entry name" value="Aldolase class I"/>
    <property type="match status" value="1"/>
</dbReference>
<reference evidence="13 14" key="1">
    <citation type="submission" date="2020-08" db="EMBL/GenBank/DDBJ databases">
        <title>A Genomic Blueprint of the Chicken Gut Microbiome.</title>
        <authorList>
            <person name="Gilroy R."/>
            <person name="Ravi A."/>
            <person name="Getino M."/>
            <person name="Pursley I."/>
            <person name="Horton D.L."/>
            <person name="Alikhan N.-F."/>
            <person name="Baker D."/>
            <person name="Gharbi K."/>
            <person name="Hall N."/>
            <person name="Watson M."/>
            <person name="Adriaenssens E.M."/>
            <person name="Foster-Nyarko E."/>
            <person name="Jarju S."/>
            <person name="Secka A."/>
            <person name="Antonio M."/>
            <person name="Oren A."/>
            <person name="Chaudhuri R."/>
            <person name="La Ragione R.M."/>
            <person name="Hildebrand F."/>
            <person name="Pallen M.J."/>
        </authorList>
    </citation>
    <scope>NUCLEOTIDE SEQUENCE [LARGE SCALE GENOMIC DNA]</scope>
    <source>
        <strain evidence="13 14">Sa1CVN1</strain>
    </source>
</reference>
<name>A0ABR8Y964_9BACT</name>
<dbReference type="InterPro" id="IPR005720">
    <property type="entry name" value="Dihydroorotate_DH_cat"/>
</dbReference>
<comment type="subunit">
    <text evidence="10">Heterotetramer of 2 PreA and 2 PreT subunits.</text>
</comment>
<keyword evidence="3" id="KW-0285">Flavoprotein</keyword>
<sequence length="325" mass="35752">MANLKTTFAGLKLKNPVIISSSGLTDTPDKIKQLENAGAAAVVLKSVFEEQIHAQTGTLHGYGSPEADDYLNTYVRSHMLDAHISLLKETKKHCTIPVIASINCYSDQEWTNFAVLMEQAGADALEINILALQTEKNYIPGSFEQRHLNILRRVKKEVKIPVIMKLGNNFTNPVTLIDQLYANGADAVVLFNRLYQPDIDIDRLTIGSTDVMSQPGELASRLRWTAIASAAVPQLDYAISGGVHNGKCLAKSILAGAAAAEVCTAVYRHGTPVIATMLDELSQWMDNKGFDTLAQYKGKLNAQVAGDINPFERTQFMKYYSEHHE</sequence>
<dbReference type="RefSeq" id="WP_022040199.1">
    <property type="nucleotide sequence ID" value="NZ_JACSPP010000027.1"/>
</dbReference>
<organism evidence="13 14">
    <name type="scientific">Phocaeicola intestinalis</name>
    <dbReference type="NCBI Taxonomy" id="2762212"/>
    <lineage>
        <taxon>Bacteria</taxon>
        <taxon>Pseudomonadati</taxon>
        <taxon>Bacteroidota</taxon>
        <taxon>Bacteroidia</taxon>
        <taxon>Bacteroidales</taxon>
        <taxon>Bacteroidaceae</taxon>
        <taxon>Phocaeicola</taxon>
    </lineage>
</organism>
<keyword evidence="4" id="KW-0288">FMN</keyword>
<comment type="pathway">
    <text evidence="2">Pyrimidine metabolism; UMP biosynthesis via de novo pathway.</text>
</comment>
<evidence type="ECO:0000256" key="8">
    <source>
        <dbReference type="ARBA" id="ARBA00048792"/>
    </source>
</evidence>
<comment type="function">
    <text evidence="9">Involved in pyrimidine base degradation. Catalyzes physiologically the reduction of uracil to 5,6-dihydrouracil (DHU) by using NADH as a specific cosubstrate. It also catalyzes the reverse reaction and the reduction of thymine to 5,6-dihydrothymine (DHT).</text>
</comment>